<dbReference type="Pfam" id="PF07980">
    <property type="entry name" value="SusD_RagB"/>
    <property type="match status" value="1"/>
</dbReference>
<feature type="domain" description="RagB/SusD" evidence="6">
    <location>
        <begin position="311"/>
        <end position="631"/>
    </location>
</feature>
<dbReference type="Gene3D" id="1.25.40.390">
    <property type="match status" value="1"/>
</dbReference>
<dbReference type="SUPFAM" id="SSF48452">
    <property type="entry name" value="TPR-like"/>
    <property type="match status" value="1"/>
</dbReference>
<evidence type="ECO:0000256" key="4">
    <source>
        <dbReference type="ARBA" id="ARBA00023136"/>
    </source>
</evidence>
<evidence type="ECO:0000313" key="9">
    <source>
        <dbReference type="Proteomes" id="UP001337305"/>
    </source>
</evidence>
<feature type="domain" description="SusD-like N-terminal" evidence="7">
    <location>
        <begin position="84"/>
        <end position="215"/>
    </location>
</feature>
<comment type="subcellular location">
    <subcellularLocation>
        <location evidence="1">Cell outer membrane</location>
    </subcellularLocation>
</comment>
<dbReference type="EMBL" id="JAODOP010000004">
    <property type="protein sequence ID" value="MEF3835161.1"/>
    <property type="molecule type" value="Genomic_DNA"/>
</dbReference>
<organism evidence="8 9">
    <name type="scientific">Flavivirga spongiicola</name>
    <dbReference type="NCBI Taxonomy" id="421621"/>
    <lineage>
        <taxon>Bacteria</taxon>
        <taxon>Pseudomonadati</taxon>
        <taxon>Bacteroidota</taxon>
        <taxon>Flavobacteriia</taxon>
        <taxon>Flavobacteriales</taxon>
        <taxon>Flavobacteriaceae</taxon>
        <taxon>Flavivirga</taxon>
    </lineage>
</organism>
<name>A0ABU7XWQ3_9FLAO</name>
<comment type="caution">
    <text evidence="8">The sequence shown here is derived from an EMBL/GenBank/DDBJ whole genome shotgun (WGS) entry which is preliminary data.</text>
</comment>
<evidence type="ECO:0000256" key="3">
    <source>
        <dbReference type="ARBA" id="ARBA00022729"/>
    </source>
</evidence>
<keyword evidence="9" id="KW-1185">Reference proteome</keyword>
<evidence type="ECO:0000259" key="7">
    <source>
        <dbReference type="Pfam" id="PF14322"/>
    </source>
</evidence>
<reference evidence="8 9" key="1">
    <citation type="submission" date="2022-09" db="EMBL/GenBank/DDBJ databases">
        <title>Genome sequencing of Flavivirga sp. MEBiC05379.</title>
        <authorList>
            <person name="Oh H.-M."/>
            <person name="Kwon K.K."/>
            <person name="Park M.J."/>
            <person name="Yang S.-H."/>
        </authorList>
    </citation>
    <scope>NUCLEOTIDE SEQUENCE [LARGE SCALE GENOMIC DNA]</scope>
    <source>
        <strain evidence="8 9">MEBiC05379</strain>
    </source>
</reference>
<evidence type="ECO:0000256" key="1">
    <source>
        <dbReference type="ARBA" id="ARBA00004442"/>
    </source>
</evidence>
<dbReference type="InterPro" id="IPR011990">
    <property type="entry name" value="TPR-like_helical_dom_sf"/>
</dbReference>
<dbReference type="Proteomes" id="UP001337305">
    <property type="component" value="Unassembled WGS sequence"/>
</dbReference>
<dbReference type="RefSeq" id="WP_303307454.1">
    <property type="nucleotide sequence ID" value="NZ_JAODOP010000004.1"/>
</dbReference>
<dbReference type="InterPro" id="IPR012944">
    <property type="entry name" value="SusD_RagB_dom"/>
</dbReference>
<evidence type="ECO:0000259" key="6">
    <source>
        <dbReference type="Pfam" id="PF07980"/>
    </source>
</evidence>
<sequence length="631" mass="72029">MKKIKYLIVMLFAITYSCQDYLDVIPDNLATIDDVFANRAAAEKQLYTCYSYLPVPGSDVTAESGDELARPQVFDNNPGVRIAKGFQNTNNPYFNFWNGNNGGTRMYEGIRNCNLFISRIGEVQDIQEFERENWIAEAKFLKAYYHFYLSRMYGPIIINDENIPVSAATDAIAPERSTVEDVFNYVLNLMDEAIPDLPVSLEATKFGKITKAIGTSVKARVAITYASPLFNGNPIYTGFVNSEGAPFFPLTYDESKWADAVTACEEAIEACDEIGLSLYLPSEYVSPKPQSDITLLKAGLRGRVTEPWNSELIWGSAEAAQSNAVQTESMPKLFPHLRNPVRSNRGLTMRIAEQFYTKNGVPIDEDPTWDFNNRFKLRTATTEDQYFVQPGQETANLHYDREPRFYADISFDRGTWYGNGREETDDAWYVNGRFNEYGSRSEAALWSRTGYFPKKFVHIKSKVNSDGSSFAPIRYPFPYMRLADLYLLYAEALNESNATPTSQVYEYVDKIRSRAGLDGVINSWTNHSIRPDKPTTKEGMREIIQRERLIELTGEGPRFWDLRRWLLAKEFLNKPIRGWNVSTQVAGAETYYQVKVLNNDKFGNFEEKDYLWPLATNEIINTPTLNQNPGW</sequence>
<dbReference type="Pfam" id="PF14322">
    <property type="entry name" value="SusD-like_3"/>
    <property type="match status" value="1"/>
</dbReference>
<keyword evidence="3" id="KW-0732">Signal</keyword>
<dbReference type="PROSITE" id="PS51257">
    <property type="entry name" value="PROKAR_LIPOPROTEIN"/>
    <property type="match status" value="1"/>
</dbReference>
<comment type="similarity">
    <text evidence="2">Belongs to the SusD family.</text>
</comment>
<evidence type="ECO:0000256" key="5">
    <source>
        <dbReference type="ARBA" id="ARBA00023237"/>
    </source>
</evidence>
<keyword evidence="5" id="KW-0998">Cell outer membrane</keyword>
<protein>
    <submittedName>
        <fullName evidence="8">RagB/SusD family nutrient uptake outer membrane protein</fullName>
    </submittedName>
</protein>
<dbReference type="InterPro" id="IPR033985">
    <property type="entry name" value="SusD-like_N"/>
</dbReference>
<evidence type="ECO:0000313" key="8">
    <source>
        <dbReference type="EMBL" id="MEF3835161.1"/>
    </source>
</evidence>
<accession>A0ABU7XWQ3</accession>
<evidence type="ECO:0000256" key="2">
    <source>
        <dbReference type="ARBA" id="ARBA00006275"/>
    </source>
</evidence>
<proteinExistence type="inferred from homology"/>
<keyword evidence="4" id="KW-0472">Membrane</keyword>
<gene>
    <name evidence="8" type="ORF">N1F79_18705</name>
</gene>